<comment type="similarity">
    <text evidence="2">Belongs to the band 7/mec-2 family.</text>
</comment>
<organism evidence="8 9">
    <name type="scientific">Corynebacterium pseudopelargi</name>
    <dbReference type="NCBI Taxonomy" id="2080757"/>
    <lineage>
        <taxon>Bacteria</taxon>
        <taxon>Bacillati</taxon>
        <taxon>Actinomycetota</taxon>
        <taxon>Actinomycetes</taxon>
        <taxon>Mycobacteriales</taxon>
        <taxon>Corynebacteriaceae</taxon>
        <taxon>Corynebacterium</taxon>
    </lineage>
</organism>
<dbReference type="InterPro" id="IPR050710">
    <property type="entry name" value="Band7/mec-2_domain"/>
</dbReference>
<dbReference type="AlphaFoldDB" id="A0A3G6IU21"/>
<evidence type="ECO:0000256" key="6">
    <source>
        <dbReference type="SAM" id="MobiDB-lite"/>
    </source>
</evidence>
<dbReference type="InterPro" id="IPR001107">
    <property type="entry name" value="Band_7"/>
</dbReference>
<evidence type="ECO:0000313" key="9">
    <source>
        <dbReference type="Proteomes" id="UP000271426"/>
    </source>
</evidence>
<keyword evidence="8" id="KW-0378">Hydrolase</keyword>
<dbReference type="GO" id="GO:0005886">
    <property type="term" value="C:plasma membrane"/>
    <property type="evidence" value="ECO:0007669"/>
    <property type="project" value="UniProtKB-ARBA"/>
</dbReference>
<dbReference type="InterPro" id="IPR001972">
    <property type="entry name" value="Stomatin_HflK_fam"/>
</dbReference>
<feature type="domain" description="Band 7" evidence="7">
    <location>
        <begin position="20"/>
        <end position="178"/>
    </location>
</feature>
<dbReference type="SUPFAM" id="SSF117892">
    <property type="entry name" value="Band 7/SPFH domain"/>
    <property type="match status" value="1"/>
</dbReference>
<evidence type="ECO:0000256" key="3">
    <source>
        <dbReference type="ARBA" id="ARBA00022692"/>
    </source>
</evidence>
<dbReference type="InterPro" id="IPR018080">
    <property type="entry name" value="Band_7/stomatin-like_CS"/>
</dbReference>
<keyword evidence="9" id="KW-1185">Reference proteome</keyword>
<dbReference type="Gene3D" id="3.30.479.30">
    <property type="entry name" value="Band 7 domain"/>
    <property type="match status" value="1"/>
</dbReference>
<dbReference type="InterPro" id="IPR036013">
    <property type="entry name" value="Band_7/SPFH_dom_sf"/>
</dbReference>
<dbReference type="Pfam" id="PF01145">
    <property type="entry name" value="Band_7"/>
    <property type="match status" value="1"/>
</dbReference>
<dbReference type="PANTHER" id="PTHR43327:SF10">
    <property type="entry name" value="STOMATIN-LIKE PROTEIN 2, MITOCHONDRIAL"/>
    <property type="match status" value="1"/>
</dbReference>
<gene>
    <name evidence="8" type="primary">hflK</name>
    <name evidence="8" type="ORF">CPPEL_05645</name>
</gene>
<dbReference type="RefSeq" id="WP_123960204.1">
    <property type="nucleotide sequence ID" value="NZ_CP033898.1"/>
</dbReference>
<feature type="region of interest" description="Disordered" evidence="6">
    <location>
        <begin position="356"/>
        <end position="406"/>
    </location>
</feature>
<name>A0A3G6IU21_9CORY</name>
<dbReference type="FunFam" id="3.30.479.30:FF:000004">
    <property type="entry name" value="Putative membrane protease family, stomatin"/>
    <property type="match status" value="1"/>
</dbReference>
<evidence type="ECO:0000256" key="1">
    <source>
        <dbReference type="ARBA" id="ARBA00004167"/>
    </source>
</evidence>
<dbReference type="Proteomes" id="UP000271426">
    <property type="component" value="Chromosome"/>
</dbReference>
<dbReference type="GO" id="GO:0006508">
    <property type="term" value="P:proteolysis"/>
    <property type="evidence" value="ECO:0007669"/>
    <property type="project" value="UniProtKB-KW"/>
</dbReference>
<dbReference type="KEGG" id="cpso:CPPEL_05645"/>
<reference evidence="8 9" key="1">
    <citation type="submission" date="2018-11" db="EMBL/GenBank/DDBJ databases">
        <authorList>
            <person name="Kleinhagauer T."/>
            <person name="Glaeser S.P."/>
            <person name="Spergser J."/>
            <person name="Ruckert C."/>
            <person name="Kaempfer P."/>
            <person name="Busse H.-J."/>
        </authorList>
    </citation>
    <scope>NUCLEOTIDE SEQUENCE [LARGE SCALE GENOMIC DNA]</scope>
    <source>
        <strain evidence="8 9">812CH</strain>
    </source>
</reference>
<dbReference type="PROSITE" id="PS01270">
    <property type="entry name" value="BAND_7"/>
    <property type="match status" value="1"/>
</dbReference>
<sequence>MEGLIFIAVLIALVVLILVKTIVVIPQGEAAIVERLGRYTRTISGGISLLVPFIDRVRAKVDTRERVVSFPPQAVITQDNLTVAIDTVVTFQINEPARAIYGVDNYIVGVEQISVATLRDVVGGMTLEETLTSREVINRRLRGELDAATTKWGLRISRVELKAIDPPPSIQQSMEMQMKADREKRAMILTAEGRRESDIRTAEGEKQAKILAAEGEKHAAILAAEAEREATILRAEGERAARYLEAQGEAKAIQKVNAAIKSAQVTPEVLAYQYLEKLPELAQGEASTMWMIPSQFGDALEDFAKKFAQRDEAGVFRYEPVEVDKRSEDIASADDHEDWFNTQSNPEIAAAVAAANAVANKPVDDEPLQERPKQPEVEQPQAPRNLEAAPGTSAQASSELEANDAE</sequence>
<comment type="subcellular location">
    <subcellularLocation>
        <location evidence="1">Membrane</location>
        <topology evidence="1">Single-pass membrane protein</topology>
    </subcellularLocation>
</comment>
<dbReference type="EMBL" id="CP033898">
    <property type="protein sequence ID" value="AZA09249.1"/>
    <property type="molecule type" value="Genomic_DNA"/>
</dbReference>
<dbReference type="GO" id="GO:0098552">
    <property type="term" value="C:side of membrane"/>
    <property type="evidence" value="ECO:0007669"/>
    <property type="project" value="UniProtKB-ARBA"/>
</dbReference>
<keyword evidence="5" id="KW-0472">Membrane</keyword>
<protein>
    <submittedName>
        <fullName evidence="8">Modulator of FtsH protease HflK</fullName>
    </submittedName>
</protein>
<evidence type="ECO:0000256" key="5">
    <source>
        <dbReference type="ARBA" id="ARBA00023136"/>
    </source>
</evidence>
<dbReference type="OrthoDB" id="9809197at2"/>
<dbReference type="GO" id="GO:0008233">
    <property type="term" value="F:peptidase activity"/>
    <property type="evidence" value="ECO:0007669"/>
    <property type="project" value="UniProtKB-KW"/>
</dbReference>
<dbReference type="PRINTS" id="PR00721">
    <property type="entry name" value="STOMATIN"/>
</dbReference>
<keyword evidence="8" id="KW-0645">Protease</keyword>
<evidence type="ECO:0000256" key="2">
    <source>
        <dbReference type="ARBA" id="ARBA00008164"/>
    </source>
</evidence>
<dbReference type="PANTHER" id="PTHR43327">
    <property type="entry name" value="STOMATIN-LIKE PROTEIN 2, MITOCHONDRIAL"/>
    <property type="match status" value="1"/>
</dbReference>
<accession>A0A3G6IU21</accession>
<keyword evidence="4" id="KW-1133">Transmembrane helix</keyword>
<evidence type="ECO:0000259" key="7">
    <source>
        <dbReference type="SMART" id="SM00244"/>
    </source>
</evidence>
<proteinExistence type="inferred from homology"/>
<evidence type="ECO:0000256" key="4">
    <source>
        <dbReference type="ARBA" id="ARBA00022989"/>
    </source>
</evidence>
<dbReference type="SMART" id="SM00244">
    <property type="entry name" value="PHB"/>
    <property type="match status" value="1"/>
</dbReference>
<keyword evidence="3" id="KW-0812">Transmembrane</keyword>
<feature type="compositionally biased region" description="Basic and acidic residues" evidence="6">
    <location>
        <begin position="362"/>
        <end position="376"/>
    </location>
</feature>
<evidence type="ECO:0000313" key="8">
    <source>
        <dbReference type="EMBL" id="AZA09249.1"/>
    </source>
</evidence>